<sequence>MSSLPSEWLWPLQWTSSSYLLAPGPFLFPISIGGQIWSRMYGTLWIAALTVPEIRRLVSNQLVINCHCRYPVARGLACLWTLSLTFRLPLAIP</sequence>
<comment type="caution">
    <text evidence="2">The sequence shown here is derived from an EMBL/GenBank/DDBJ whole genome shotgun (WGS) entry which is preliminary data.</text>
</comment>
<keyword evidence="1" id="KW-0472">Membrane</keyword>
<proteinExistence type="predicted"/>
<evidence type="ECO:0000256" key="1">
    <source>
        <dbReference type="SAM" id="Phobius"/>
    </source>
</evidence>
<reference evidence="2" key="1">
    <citation type="thesis" date="2020" institute="ProQuest LLC" country="789 East Eisenhower Parkway, Ann Arbor, MI, USA">
        <title>Comparative Genomics and Chromosome Evolution.</title>
        <authorList>
            <person name="Mudd A.B."/>
        </authorList>
    </citation>
    <scope>NUCLEOTIDE SEQUENCE</scope>
    <source>
        <strain evidence="2">237g6f4</strain>
        <tissue evidence="2">Blood</tissue>
    </source>
</reference>
<name>A0AAV6ZSR6_ENGPU</name>
<accession>A0AAV6ZSR6</accession>
<dbReference type="AlphaFoldDB" id="A0AAV6ZSR6"/>
<gene>
    <name evidence="2" type="ORF">GDO81_018481</name>
</gene>
<keyword evidence="1" id="KW-1133">Transmembrane helix</keyword>
<feature type="transmembrane region" description="Helical" evidence="1">
    <location>
        <begin position="20"/>
        <end position="37"/>
    </location>
</feature>
<keyword evidence="1" id="KW-0812">Transmembrane</keyword>
<keyword evidence="3" id="KW-1185">Reference proteome</keyword>
<organism evidence="2 3">
    <name type="scientific">Engystomops pustulosus</name>
    <name type="common">Tungara frog</name>
    <name type="synonym">Physalaemus pustulosus</name>
    <dbReference type="NCBI Taxonomy" id="76066"/>
    <lineage>
        <taxon>Eukaryota</taxon>
        <taxon>Metazoa</taxon>
        <taxon>Chordata</taxon>
        <taxon>Craniata</taxon>
        <taxon>Vertebrata</taxon>
        <taxon>Euteleostomi</taxon>
        <taxon>Amphibia</taxon>
        <taxon>Batrachia</taxon>
        <taxon>Anura</taxon>
        <taxon>Neobatrachia</taxon>
        <taxon>Hyloidea</taxon>
        <taxon>Leptodactylidae</taxon>
        <taxon>Leiuperinae</taxon>
        <taxon>Engystomops</taxon>
    </lineage>
</organism>
<protein>
    <submittedName>
        <fullName evidence="2">Uncharacterized protein</fullName>
    </submittedName>
</protein>
<dbReference type="Proteomes" id="UP000824782">
    <property type="component" value="Unassembled WGS sequence"/>
</dbReference>
<evidence type="ECO:0000313" key="3">
    <source>
        <dbReference type="Proteomes" id="UP000824782"/>
    </source>
</evidence>
<evidence type="ECO:0000313" key="2">
    <source>
        <dbReference type="EMBL" id="KAG8551118.1"/>
    </source>
</evidence>
<dbReference type="EMBL" id="WNYA01000012">
    <property type="protein sequence ID" value="KAG8551118.1"/>
    <property type="molecule type" value="Genomic_DNA"/>
</dbReference>